<evidence type="ECO:0000256" key="2">
    <source>
        <dbReference type="ARBA" id="ARBA00022840"/>
    </source>
</evidence>
<protein>
    <submittedName>
        <fullName evidence="4">P-loop NTPase</fullName>
    </submittedName>
</protein>
<dbReference type="InterPro" id="IPR044304">
    <property type="entry name" value="NUBPL-like"/>
</dbReference>
<proteinExistence type="predicted"/>
<gene>
    <name evidence="4" type="ORF">JKL49_09825</name>
</gene>
<evidence type="ECO:0000256" key="1">
    <source>
        <dbReference type="ARBA" id="ARBA00022741"/>
    </source>
</evidence>
<evidence type="ECO:0000313" key="4">
    <source>
        <dbReference type="EMBL" id="QQZ51324.1"/>
    </source>
</evidence>
<dbReference type="Pfam" id="PF10609">
    <property type="entry name" value="ParA"/>
    <property type="match status" value="1"/>
</dbReference>
<dbReference type="Gene3D" id="3.40.50.300">
    <property type="entry name" value="P-loop containing nucleotide triphosphate hydrolases"/>
    <property type="match status" value="1"/>
</dbReference>
<sequence>MPPGTGDIQLTLVQKIKLDGVVIVSTPQEIALIDARRAVAMFQKTNTPILGFVENMSYFPTRHRRPHPDLRRGWRQGGGGEDGPAPAGRDPLDQALRQACDDGRPVTAAAPSSPAANVFNQIAKALL</sequence>
<organism evidence="4">
    <name type="scientific">Phenylobacterium glaciei</name>
    <dbReference type="NCBI Taxonomy" id="2803784"/>
    <lineage>
        <taxon>Bacteria</taxon>
        <taxon>Pseudomonadati</taxon>
        <taxon>Pseudomonadota</taxon>
        <taxon>Alphaproteobacteria</taxon>
        <taxon>Caulobacterales</taxon>
        <taxon>Caulobacteraceae</taxon>
        <taxon>Phenylobacterium</taxon>
    </lineage>
</organism>
<reference evidence="4" key="1">
    <citation type="submission" date="2021-01" db="EMBL/GenBank/DDBJ databases">
        <title>Genome sequence of Phenylobacterium sp. 20VBR1 isolated from a valley glaceir, Ny-Alesund, Svalbard.</title>
        <authorList>
            <person name="Thomas F.A."/>
            <person name="Krishnan K.P."/>
            <person name="Sinha R.K."/>
        </authorList>
    </citation>
    <scope>NUCLEOTIDE SEQUENCE</scope>
    <source>
        <strain evidence="4">20VBR1</strain>
    </source>
</reference>
<name>A0A974P5A3_9CAUL</name>
<dbReference type="GO" id="GO:0016226">
    <property type="term" value="P:iron-sulfur cluster assembly"/>
    <property type="evidence" value="ECO:0007669"/>
    <property type="project" value="InterPro"/>
</dbReference>
<dbReference type="InterPro" id="IPR033756">
    <property type="entry name" value="YlxH/NBP35"/>
</dbReference>
<dbReference type="PANTHER" id="PTHR42961:SF2">
    <property type="entry name" value="IRON-SULFUR PROTEIN NUBPL"/>
    <property type="match status" value="1"/>
</dbReference>
<keyword evidence="1" id="KW-0547">Nucleotide-binding</keyword>
<feature type="region of interest" description="Disordered" evidence="3">
    <location>
        <begin position="61"/>
        <end position="92"/>
    </location>
</feature>
<dbReference type="EMBL" id="CP068570">
    <property type="protein sequence ID" value="QQZ51324.1"/>
    <property type="molecule type" value="Genomic_DNA"/>
</dbReference>
<dbReference type="GO" id="GO:0051539">
    <property type="term" value="F:4 iron, 4 sulfur cluster binding"/>
    <property type="evidence" value="ECO:0007669"/>
    <property type="project" value="TreeGrafter"/>
</dbReference>
<dbReference type="PANTHER" id="PTHR42961">
    <property type="entry name" value="IRON-SULFUR PROTEIN NUBPL"/>
    <property type="match status" value="1"/>
</dbReference>
<keyword evidence="2" id="KW-0067">ATP-binding</keyword>
<dbReference type="AlphaFoldDB" id="A0A974P5A3"/>
<dbReference type="SUPFAM" id="SSF52540">
    <property type="entry name" value="P-loop containing nucleoside triphosphate hydrolases"/>
    <property type="match status" value="1"/>
</dbReference>
<dbReference type="GO" id="GO:0005524">
    <property type="term" value="F:ATP binding"/>
    <property type="evidence" value="ECO:0007669"/>
    <property type="project" value="UniProtKB-KW"/>
</dbReference>
<dbReference type="InterPro" id="IPR027417">
    <property type="entry name" value="P-loop_NTPase"/>
</dbReference>
<accession>A0A974P5A3</accession>
<evidence type="ECO:0000256" key="3">
    <source>
        <dbReference type="SAM" id="MobiDB-lite"/>
    </source>
</evidence>